<dbReference type="EMBL" id="JAVREY010000009">
    <property type="protein sequence ID" value="MDT0463486.1"/>
    <property type="molecule type" value="Genomic_DNA"/>
</dbReference>
<reference evidence="2" key="1">
    <citation type="submission" date="2023-07" db="EMBL/GenBank/DDBJ databases">
        <title>30 novel species of actinomycetes from the DSMZ collection.</title>
        <authorList>
            <person name="Nouioui I."/>
        </authorList>
    </citation>
    <scope>NUCLEOTIDE SEQUENCE [LARGE SCALE GENOMIC DNA]</scope>
    <source>
        <strain evidence="2">DSM 41699</strain>
    </source>
</reference>
<accession>A0ABU2TRN8</accession>
<name>A0ABU2TRN8_9ACTN</name>
<protein>
    <submittedName>
        <fullName evidence="1">Uncharacterized protein</fullName>
    </submittedName>
</protein>
<keyword evidence="2" id="KW-1185">Reference proteome</keyword>
<proteinExistence type="predicted"/>
<sequence>MPGHEGNVLTRATDFPYKVSVDDPEVLNIDAATAARDVDWYLELSWSSGDRQGTTRIDDHGRPFRTAGMRGDKKYWYNANGTNAWIPYP</sequence>
<organism evidence="1 2">
    <name type="scientific">Streptomyces gibsoniae</name>
    <dbReference type="NCBI Taxonomy" id="3075529"/>
    <lineage>
        <taxon>Bacteria</taxon>
        <taxon>Bacillati</taxon>
        <taxon>Actinomycetota</taxon>
        <taxon>Actinomycetes</taxon>
        <taxon>Kitasatosporales</taxon>
        <taxon>Streptomycetaceae</taxon>
        <taxon>Streptomyces</taxon>
    </lineage>
</organism>
<evidence type="ECO:0000313" key="2">
    <source>
        <dbReference type="Proteomes" id="UP001183809"/>
    </source>
</evidence>
<gene>
    <name evidence="1" type="ORF">RM764_10735</name>
</gene>
<evidence type="ECO:0000313" key="1">
    <source>
        <dbReference type="EMBL" id="MDT0463486.1"/>
    </source>
</evidence>
<dbReference type="Proteomes" id="UP001183809">
    <property type="component" value="Unassembled WGS sequence"/>
</dbReference>
<comment type="caution">
    <text evidence="1">The sequence shown here is derived from an EMBL/GenBank/DDBJ whole genome shotgun (WGS) entry which is preliminary data.</text>
</comment>
<dbReference type="RefSeq" id="WP_311694398.1">
    <property type="nucleotide sequence ID" value="NZ_JAVREY010000009.1"/>
</dbReference>